<dbReference type="SUPFAM" id="SSF56281">
    <property type="entry name" value="Metallo-hydrolase/oxidoreductase"/>
    <property type="match status" value="1"/>
</dbReference>
<protein>
    <submittedName>
        <fullName evidence="4">Ribonuclease</fullName>
        <ecNumber evidence="4">3.1.-.-</ecNumber>
    </submittedName>
</protein>
<dbReference type="PANTHER" id="PTHR11203:SF37">
    <property type="entry name" value="INTEGRATOR COMPLEX SUBUNIT 11"/>
    <property type="match status" value="1"/>
</dbReference>
<feature type="domain" description="Beta-Casp" evidence="3">
    <location>
        <begin position="247"/>
        <end position="365"/>
    </location>
</feature>
<dbReference type="PANTHER" id="PTHR11203">
    <property type="entry name" value="CLEAVAGE AND POLYADENYLATION SPECIFICITY FACTOR FAMILY MEMBER"/>
    <property type="match status" value="1"/>
</dbReference>
<evidence type="ECO:0000259" key="2">
    <source>
        <dbReference type="SMART" id="SM00849"/>
    </source>
</evidence>
<dbReference type="SMART" id="SM00849">
    <property type="entry name" value="Lactamase_B"/>
    <property type="match status" value="1"/>
</dbReference>
<dbReference type="InterPro" id="IPR036866">
    <property type="entry name" value="RibonucZ/Hydroxyglut_hydro"/>
</dbReference>
<dbReference type="InterPro" id="IPR001279">
    <property type="entry name" value="Metallo-B-lactamas"/>
</dbReference>
<evidence type="ECO:0000256" key="1">
    <source>
        <dbReference type="ARBA" id="ARBA00022801"/>
    </source>
</evidence>
<dbReference type="SMART" id="SM01027">
    <property type="entry name" value="Beta-Casp"/>
    <property type="match status" value="1"/>
</dbReference>
<keyword evidence="1 4" id="KW-0378">Hydrolase</keyword>
<dbReference type="Pfam" id="PF07521">
    <property type="entry name" value="RMMBL"/>
    <property type="match status" value="1"/>
</dbReference>
<evidence type="ECO:0000313" key="4">
    <source>
        <dbReference type="EMBL" id="OIR13555.1"/>
    </source>
</evidence>
<evidence type="ECO:0000259" key="3">
    <source>
        <dbReference type="SMART" id="SM01027"/>
    </source>
</evidence>
<dbReference type="AlphaFoldDB" id="A0A1J5T036"/>
<organism evidence="4">
    <name type="scientific">mine drainage metagenome</name>
    <dbReference type="NCBI Taxonomy" id="410659"/>
    <lineage>
        <taxon>unclassified sequences</taxon>
        <taxon>metagenomes</taxon>
        <taxon>ecological metagenomes</taxon>
    </lineage>
</organism>
<dbReference type="InterPro" id="IPR050698">
    <property type="entry name" value="MBL"/>
</dbReference>
<name>A0A1J5T036_9ZZZZ</name>
<dbReference type="Pfam" id="PF10996">
    <property type="entry name" value="Beta-Casp"/>
    <property type="match status" value="1"/>
</dbReference>
<feature type="domain" description="Metallo-beta-lactamase" evidence="2">
    <location>
        <begin position="13"/>
        <end position="219"/>
    </location>
</feature>
<dbReference type="Pfam" id="PF00753">
    <property type="entry name" value="Lactamase_B"/>
    <property type="match status" value="1"/>
</dbReference>
<dbReference type="EMBL" id="MLJW01000014">
    <property type="protein sequence ID" value="OIR13555.1"/>
    <property type="molecule type" value="Genomic_DNA"/>
</dbReference>
<dbReference type="InterPro" id="IPR011108">
    <property type="entry name" value="RMMBL"/>
</dbReference>
<sequence>MKLTDLNRQGGIGANSLFVQLGDFNLLIDCGLHPKIAGRHAAPDYSKIRDKTIDLIIITHCHLDHIGSLPIAMREHPNTQVIMTHGSRMLIERMLKNSASVMLRQRDEEKIAEYPLFTHEEVGRYSSRLHAVPFNLAKRYRSANDEIQVTFHPAGHVAGAAAVEIKHKHRVIFFTGDVQFDDQRTLKGAKFPTSPCDTLVTETTRGATERPADKGRAAEMQRLMDSVNDTIQRGGSYLIPTFALGRMQEILTVLHDARKFRKLVDCPIYASGLGMDLVEYFDEIARKTKQVQFSRSIVKELKIQPLPRQIEAGRDTGANAIYVVSSGMMVERTPSYMLASGLVGHPRNTIGFVGYCDPDTPGGQLQQAKQGDSFLFEACQVKTKVRAHIERFELSGHADRDQLLEFAKQTRARSVVLTHGDPEARAWMAQQISAAMPQAKVIDPVPLETYLV</sequence>
<accession>A0A1J5T036</accession>
<dbReference type="GO" id="GO:0016787">
    <property type="term" value="F:hydrolase activity"/>
    <property type="evidence" value="ECO:0007669"/>
    <property type="project" value="UniProtKB-KW"/>
</dbReference>
<dbReference type="Gene3D" id="3.60.15.10">
    <property type="entry name" value="Ribonuclease Z/Hydroxyacylglutathione hydrolase-like"/>
    <property type="match status" value="1"/>
</dbReference>
<gene>
    <name evidence="4" type="ORF">GALL_53720</name>
</gene>
<dbReference type="GO" id="GO:0004521">
    <property type="term" value="F:RNA endonuclease activity"/>
    <property type="evidence" value="ECO:0007669"/>
    <property type="project" value="TreeGrafter"/>
</dbReference>
<dbReference type="Gene3D" id="3.40.50.10890">
    <property type="match status" value="1"/>
</dbReference>
<reference evidence="4" key="1">
    <citation type="submission" date="2016-10" db="EMBL/GenBank/DDBJ databases">
        <title>Sequence of Gallionella enrichment culture.</title>
        <authorList>
            <person name="Poehlein A."/>
            <person name="Muehling M."/>
            <person name="Daniel R."/>
        </authorList>
    </citation>
    <scope>NUCLEOTIDE SEQUENCE</scope>
</reference>
<dbReference type="InterPro" id="IPR022712">
    <property type="entry name" value="Beta_Casp"/>
</dbReference>
<comment type="caution">
    <text evidence="4">The sequence shown here is derived from an EMBL/GenBank/DDBJ whole genome shotgun (WGS) entry which is preliminary data.</text>
</comment>
<proteinExistence type="predicted"/>
<dbReference type="EC" id="3.1.-.-" evidence="4"/>